<feature type="domain" description="HRDC" evidence="2">
    <location>
        <begin position="210"/>
        <end position="290"/>
    </location>
</feature>
<dbReference type="SUPFAM" id="SSF53098">
    <property type="entry name" value="Ribonuclease H-like"/>
    <property type="match status" value="1"/>
</dbReference>
<dbReference type="InterPro" id="IPR012337">
    <property type="entry name" value="RNaseH-like_sf"/>
</dbReference>
<evidence type="ECO:0000256" key="1">
    <source>
        <dbReference type="SAM" id="MobiDB-lite"/>
    </source>
</evidence>
<dbReference type="Gene3D" id="1.10.150.80">
    <property type="entry name" value="HRDC domain"/>
    <property type="match status" value="1"/>
</dbReference>
<keyword evidence="3" id="KW-0378">Hydrolase</keyword>
<dbReference type="EMBL" id="CP114014">
    <property type="protein sequence ID" value="XAY06229.1"/>
    <property type="molecule type" value="Genomic_DNA"/>
</dbReference>
<dbReference type="SMART" id="SM00341">
    <property type="entry name" value="HRDC"/>
    <property type="match status" value="1"/>
</dbReference>
<reference evidence="3" key="1">
    <citation type="submission" date="2022-12" db="EMBL/GenBank/DDBJ databases">
        <title>Paraconexibacter alkalitolerans sp. nov. and Baekduia alba sp. nov., isolated from soil and emended description of the genera Paraconexibacter (Chun et al., 2020) and Baekduia (An et al., 2020).</title>
        <authorList>
            <person name="Vieira S."/>
            <person name="Huber K.J."/>
            <person name="Geppert A."/>
            <person name="Wolf J."/>
            <person name="Neumann-Schaal M."/>
            <person name="Muesken M."/>
            <person name="Overmann J."/>
        </authorList>
    </citation>
    <scope>NUCLEOTIDE SEQUENCE</scope>
    <source>
        <strain evidence="3">AEG42_29</strain>
    </source>
</reference>
<dbReference type="SMART" id="SM00474">
    <property type="entry name" value="35EXOc"/>
    <property type="match status" value="1"/>
</dbReference>
<dbReference type="Gene3D" id="3.30.420.10">
    <property type="entry name" value="Ribonuclease H-like superfamily/Ribonuclease H"/>
    <property type="match status" value="1"/>
</dbReference>
<dbReference type="GO" id="GO:0006139">
    <property type="term" value="P:nucleobase-containing compound metabolic process"/>
    <property type="evidence" value="ECO:0007669"/>
    <property type="project" value="InterPro"/>
</dbReference>
<dbReference type="PANTHER" id="PTHR47649">
    <property type="entry name" value="RIBONUCLEASE D"/>
    <property type="match status" value="1"/>
</dbReference>
<evidence type="ECO:0000313" key="3">
    <source>
        <dbReference type="EMBL" id="XAY06229.1"/>
    </source>
</evidence>
<accession>A0AAU7AWY3</accession>
<dbReference type="InterPro" id="IPR010997">
    <property type="entry name" value="HRDC-like_sf"/>
</dbReference>
<organism evidence="3">
    <name type="scientific">Paraconexibacter sp. AEG42_29</name>
    <dbReference type="NCBI Taxonomy" id="2997339"/>
    <lineage>
        <taxon>Bacteria</taxon>
        <taxon>Bacillati</taxon>
        <taxon>Actinomycetota</taxon>
        <taxon>Thermoleophilia</taxon>
        <taxon>Solirubrobacterales</taxon>
        <taxon>Paraconexibacteraceae</taxon>
        <taxon>Paraconexibacter</taxon>
    </lineage>
</organism>
<dbReference type="PROSITE" id="PS50967">
    <property type="entry name" value="HRDC"/>
    <property type="match status" value="1"/>
</dbReference>
<dbReference type="InterPro" id="IPR002562">
    <property type="entry name" value="3'-5'_exonuclease_dom"/>
</dbReference>
<dbReference type="GO" id="GO:0003676">
    <property type="term" value="F:nucleic acid binding"/>
    <property type="evidence" value="ECO:0007669"/>
    <property type="project" value="InterPro"/>
</dbReference>
<dbReference type="GO" id="GO:0000166">
    <property type="term" value="F:nucleotide binding"/>
    <property type="evidence" value="ECO:0007669"/>
    <property type="project" value="InterPro"/>
</dbReference>
<dbReference type="Pfam" id="PF01612">
    <property type="entry name" value="DNA_pol_A_exo1"/>
    <property type="match status" value="1"/>
</dbReference>
<feature type="region of interest" description="Disordered" evidence="1">
    <location>
        <begin position="281"/>
        <end position="303"/>
    </location>
</feature>
<dbReference type="Pfam" id="PF00570">
    <property type="entry name" value="HRDC"/>
    <property type="match status" value="1"/>
</dbReference>
<protein>
    <submittedName>
        <fullName evidence="3">Ribonuclease D</fullName>
        <ecNumber evidence="3">3.1.13.5</ecNumber>
    </submittedName>
</protein>
<dbReference type="AlphaFoldDB" id="A0AAU7AWY3"/>
<evidence type="ECO:0000259" key="2">
    <source>
        <dbReference type="PROSITE" id="PS50967"/>
    </source>
</evidence>
<sequence length="388" mass="43071">MSAVDTAAIAARARETGRLGIDTEFMGEGRYRPLLCLIQVVTLDEDGESEVRILDPLDGPGFDPQPLAEVLADPDVEIVFHAGRQDVAILRRCWDTTITNIFDTQVAAGFAGLRAQLGYEPLLNEVLGVRLQKSASFTKWDARPLSDEQAAYAREDVLHILQVASRLQERLETMGRLEWATEECRFLESISDDRDVDALFERLPRIGGMDPGVRAVARELVAWREETARESDRPVSSVLQDAALVEIAKRKPKSMERLTQIRGLHEGTLRRRGRAIIEAVERGREQPGIPSDQERGPAPNADDAPLIALGESLVRTRAMEAEVAYELLAARADLQKIVVALRDGNPEPAVRTLEGWRRVVVGEELLALLRGERTLRVGPDRKIVATDV</sequence>
<dbReference type="KEGG" id="parq:DSM112329_03096"/>
<dbReference type="GO" id="GO:0008408">
    <property type="term" value="F:3'-5' exonuclease activity"/>
    <property type="evidence" value="ECO:0007669"/>
    <property type="project" value="InterPro"/>
</dbReference>
<dbReference type="EC" id="3.1.13.5" evidence="3"/>
<dbReference type="InterPro" id="IPR002121">
    <property type="entry name" value="HRDC_dom"/>
</dbReference>
<name>A0AAU7AWY3_9ACTN</name>
<dbReference type="SUPFAM" id="SSF47819">
    <property type="entry name" value="HRDC-like"/>
    <property type="match status" value="2"/>
</dbReference>
<dbReference type="InterPro" id="IPR051086">
    <property type="entry name" value="RNase_D-like"/>
</dbReference>
<gene>
    <name evidence="3" type="primary">rnd</name>
    <name evidence="3" type="ORF">DSM112329_03096</name>
</gene>
<dbReference type="InterPro" id="IPR044876">
    <property type="entry name" value="HRDC_dom_sf"/>
</dbReference>
<dbReference type="PANTHER" id="PTHR47649:SF1">
    <property type="entry name" value="RIBONUCLEASE D"/>
    <property type="match status" value="1"/>
</dbReference>
<dbReference type="GO" id="GO:0033890">
    <property type="term" value="F:ribonuclease D activity"/>
    <property type="evidence" value="ECO:0007669"/>
    <property type="project" value="UniProtKB-EC"/>
</dbReference>
<dbReference type="InterPro" id="IPR036397">
    <property type="entry name" value="RNaseH_sf"/>
</dbReference>
<proteinExistence type="predicted"/>
<dbReference type="CDD" id="cd06142">
    <property type="entry name" value="RNaseD_exo"/>
    <property type="match status" value="1"/>
</dbReference>
<dbReference type="RefSeq" id="WP_354697466.1">
    <property type="nucleotide sequence ID" value="NZ_CP114014.1"/>
</dbReference>